<dbReference type="AlphaFoldDB" id="A0A382NVX7"/>
<proteinExistence type="predicted"/>
<evidence type="ECO:0000313" key="1">
    <source>
        <dbReference type="EMBL" id="SVC64587.1"/>
    </source>
</evidence>
<sequence>MSAKDIIQAFPTPASGGILSTIDKEACEKAVGQILNGGEKTLRELAGLLVEPGKGNDIQARHALHATAIRVGGPAKAKQRKAFAKALAGTLADDRPKAVKGFILRQLQICAG</sequence>
<name>A0A382NVX7_9ZZZZ</name>
<gene>
    <name evidence="1" type="ORF">METZ01_LOCUS317441</name>
</gene>
<accession>A0A382NVX7</accession>
<organism evidence="1">
    <name type="scientific">marine metagenome</name>
    <dbReference type="NCBI Taxonomy" id="408172"/>
    <lineage>
        <taxon>unclassified sequences</taxon>
        <taxon>metagenomes</taxon>
        <taxon>ecological metagenomes</taxon>
    </lineage>
</organism>
<protein>
    <submittedName>
        <fullName evidence="1">Uncharacterized protein</fullName>
    </submittedName>
</protein>
<feature type="non-terminal residue" evidence="1">
    <location>
        <position position="112"/>
    </location>
</feature>
<reference evidence="1" key="1">
    <citation type="submission" date="2018-05" db="EMBL/GenBank/DDBJ databases">
        <authorList>
            <person name="Lanie J.A."/>
            <person name="Ng W.-L."/>
            <person name="Kazmierczak K.M."/>
            <person name="Andrzejewski T.M."/>
            <person name="Davidsen T.M."/>
            <person name="Wayne K.J."/>
            <person name="Tettelin H."/>
            <person name="Glass J.I."/>
            <person name="Rusch D."/>
            <person name="Podicherti R."/>
            <person name="Tsui H.-C.T."/>
            <person name="Winkler M.E."/>
        </authorList>
    </citation>
    <scope>NUCLEOTIDE SEQUENCE</scope>
</reference>
<dbReference type="EMBL" id="UINC01102738">
    <property type="protein sequence ID" value="SVC64587.1"/>
    <property type="molecule type" value="Genomic_DNA"/>
</dbReference>